<sequence length="420" mass="44522">MTSRLTRRFTPDPVWCTLFCNPHNRTVPNVLGKKTKQSVSIHRIEHTIIMDFSRRTNDHSPALPSSPTLPAAMDPFAACSESPSTPNRLAALASAALTTADASRSSSSVDIMSSSSSAAETVTLHPDAALDISITVDARAAVDTGDIVYCNDVVDDILDDYTTADKRSAVEGEDEVLAEGNNGVDGFVTVNDSANDGAIAGVHGDRRASAHVVAVNDPVVVSVAAIAAAAQDNVGVADAVSCDGAVAVDGNGTVLDDKGNNNIPAALTPTEQAWAIYKACLEGPCRLSEVLEDETMMSMVGNLRVPPVHGEPLLNLVMRAPTRDFKNQSKLAVFHYLYLLVDRPFACDNSGQTVLHILANRSGVEDRRILRYLINQADWNVLDLCDKSGDTALMVAVTSGDFHNAGMLMRAGANPGMTGH</sequence>
<evidence type="ECO:0000313" key="2">
    <source>
        <dbReference type="EMBL" id="KAF3763547.1"/>
    </source>
</evidence>
<dbReference type="Proteomes" id="UP000803844">
    <property type="component" value="Unassembled WGS sequence"/>
</dbReference>
<dbReference type="PROSITE" id="PS50297">
    <property type="entry name" value="ANK_REP_REGION"/>
    <property type="match status" value="1"/>
</dbReference>
<dbReference type="RefSeq" id="XP_040774508.1">
    <property type="nucleotide sequence ID" value="XM_040915309.1"/>
</dbReference>
<dbReference type="Gene3D" id="1.25.40.20">
    <property type="entry name" value="Ankyrin repeat-containing domain"/>
    <property type="match status" value="1"/>
</dbReference>
<dbReference type="GeneID" id="63832438"/>
<dbReference type="InterPro" id="IPR002110">
    <property type="entry name" value="Ankyrin_rpt"/>
</dbReference>
<dbReference type="InterPro" id="IPR036770">
    <property type="entry name" value="Ankyrin_rpt-contain_sf"/>
</dbReference>
<protein>
    <recommendedName>
        <fullName evidence="4">Ankyrin repeat protein</fullName>
    </recommendedName>
</protein>
<keyword evidence="3" id="KW-1185">Reference proteome</keyword>
<gene>
    <name evidence="2" type="ORF">M406DRAFT_108647</name>
</gene>
<dbReference type="Pfam" id="PF12796">
    <property type="entry name" value="Ank_2"/>
    <property type="match status" value="1"/>
</dbReference>
<dbReference type="PROSITE" id="PS50088">
    <property type="entry name" value="ANK_REPEAT"/>
    <property type="match status" value="1"/>
</dbReference>
<evidence type="ECO:0008006" key="4">
    <source>
        <dbReference type="Google" id="ProtNLM"/>
    </source>
</evidence>
<organism evidence="2 3">
    <name type="scientific">Cryphonectria parasitica (strain ATCC 38755 / EP155)</name>
    <dbReference type="NCBI Taxonomy" id="660469"/>
    <lineage>
        <taxon>Eukaryota</taxon>
        <taxon>Fungi</taxon>
        <taxon>Dikarya</taxon>
        <taxon>Ascomycota</taxon>
        <taxon>Pezizomycotina</taxon>
        <taxon>Sordariomycetes</taxon>
        <taxon>Sordariomycetidae</taxon>
        <taxon>Diaporthales</taxon>
        <taxon>Cryphonectriaceae</taxon>
        <taxon>Cryphonectria-Endothia species complex</taxon>
        <taxon>Cryphonectria</taxon>
    </lineage>
</organism>
<dbReference type="EMBL" id="MU032349">
    <property type="protein sequence ID" value="KAF3763547.1"/>
    <property type="molecule type" value="Genomic_DNA"/>
</dbReference>
<feature type="repeat" description="ANK" evidence="1">
    <location>
        <begin position="388"/>
        <end position="420"/>
    </location>
</feature>
<dbReference type="SMART" id="SM00248">
    <property type="entry name" value="ANK"/>
    <property type="match status" value="2"/>
</dbReference>
<accession>A0A9P5CMR8</accession>
<keyword evidence="1" id="KW-0040">ANK repeat</keyword>
<dbReference type="AlphaFoldDB" id="A0A9P5CMR8"/>
<evidence type="ECO:0000313" key="3">
    <source>
        <dbReference type="Proteomes" id="UP000803844"/>
    </source>
</evidence>
<name>A0A9P5CMR8_CRYP1</name>
<evidence type="ECO:0000256" key="1">
    <source>
        <dbReference type="PROSITE-ProRule" id="PRU00023"/>
    </source>
</evidence>
<dbReference type="SUPFAM" id="SSF48403">
    <property type="entry name" value="Ankyrin repeat"/>
    <property type="match status" value="1"/>
</dbReference>
<comment type="caution">
    <text evidence="2">The sequence shown here is derived from an EMBL/GenBank/DDBJ whole genome shotgun (WGS) entry which is preliminary data.</text>
</comment>
<proteinExistence type="predicted"/>
<reference evidence="2" key="1">
    <citation type="journal article" date="2020" name="Phytopathology">
        <title>Genome sequence of the chestnut blight fungus Cryphonectria parasitica EP155: A fundamental resource for an archetypical invasive plant pathogen.</title>
        <authorList>
            <person name="Crouch J.A."/>
            <person name="Dawe A."/>
            <person name="Aerts A."/>
            <person name="Barry K."/>
            <person name="Churchill A.C.L."/>
            <person name="Grimwood J."/>
            <person name="Hillman B."/>
            <person name="Milgroom M.G."/>
            <person name="Pangilinan J."/>
            <person name="Smith M."/>
            <person name="Salamov A."/>
            <person name="Schmutz J."/>
            <person name="Yadav J."/>
            <person name="Grigoriev I.V."/>
            <person name="Nuss D."/>
        </authorList>
    </citation>
    <scope>NUCLEOTIDE SEQUENCE</scope>
    <source>
        <strain evidence="2">EP155</strain>
    </source>
</reference>